<dbReference type="AlphaFoldDB" id="A0A3P6P919"/>
<gene>
    <name evidence="2" type="ORF">ASIM_LOCUS4564</name>
</gene>
<reference evidence="2 3" key="1">
    <citation type="submission" date="2018-11" db="EMBL/GenBank/DDBJ databases">
        <authorList>
            <consortium name="Pathogen Informatics"/>
        </authorList>
    </citation>
    <scope>NUCLEOTIDE SEQUENCE [LARGE SCALE GENOMIC DNA]</scope>
</reference>
<evidence type="ECO:0000313" key="2">
    <source>
        <dbReference type="EMBL" id="VDK24075.1"/>
    </source>
</evidence>
<feature type="compositionally biased region" description="Polar residues" evidence="1">
    <location>
        <begin position="105"/>
        <end position="117"/>
    </location>
</feature>
<organism evidence="2 3">
    <name type="scientific">Anisakis simplex</name>
    <name type="common">Herring worm</name>
    <dbReference type="NCBI Taxonomy" id="6269"/>
    <lineage>
        <taxon>Eukaryota</taxon>
        <taxon>Metazoa</taxon>
        <taxon>Ecdysozoa</taxon>
        <taxon>Nematoda</taxon>
        <taxon>Chromadorea</taxon>
        <taxon>Rhabditida</taxon>
        <taxon>Spirurina</taxon>
        <taxon>Ascaridomorpha</taxon>
        <taxon>Ascaridoidea</taxon>
        <taxon>Anisakidae</taxon>
        <taxon>Anisakis</taxon>
        <taxon>Anisakis simplex complex</taxon>
    </lineage>
</organism>
<dbReference type="EMBL" id="UYRR01008063">
    <property type="protein sequence ID" value="VDK24075.1"/>
    <property type="molecule type" value="Genomic_DNA"/>
</dbReference>
<protein>
    <submittedName>
        <fullName evidence="2">Uncharacterized protein</fullName>
    </submittedName>
</protein>
<accession>A0A3P6P919</accession>
<name>A0A3P6P919_ANISI</name>
<feature type="compositionally biased region" description="Basic and acidic residues" evidence="1">
    <location>
        <begin position="7"/>
        <end position="16"/>
    </location>
</feature>
<dbReference type="Proteomes" id="UP000267096">
    <property type="component" value="Unassembled WGS sequence"/>
</dbReference>
<evidence type="ECO:0000313" key="3">
    <source>
        <dbReference type="Proteomes" id="UP000267096"/>
    </source>
</evidence>
<keyword evidence="3" id="KW-1185">Reference proteome</keyword>
<proteinExistence type="predicted"/>
<sequence length="117" mass="12760">MTQEQRQQQELDHRLANAETPPAVSNVELASSFIATMIGEQPPESPSPEQSLYEHQTGMYRHQQQQQHQLESAELSGSDDLEVGTGAGPSDEHAQMSALDEVPLQSPSSANMDSTQS</sequence>
<evidence type="ECO:0000256" key="1">
    <source>
        <dbReference type="SAM" id="MobiDB-lite"/>
    </source>
</evidence>
<feature type="region of interest" description="Disordered" evidence="1">
    <location>
        <begin position="1"/>
        <end position="117"/>
    </location>
</feature>